<dbReference type="RefSeq" id="WP_382366004.1">
    <property type="nucleotide sequence ID" value="NZ_JBHLWV010000029.1"/>
</dbReference>
<evidence type="ECO:0000313" key="2">
    <source>
        <dbReference type="Proteomes" id="UP001589783"/>
    </source>
</evidence>
<comment type="caution">
    <text evidence="1">The sequence shown here is derived from an EMBL/GenBank/DDBJ whole genome shotgun (WGS) entry which is preliminary data.</text>
</comment>
<dbReference type="EMBL" id="JBHLWV010000029">
    <property type="protein sequence ID" value="MFC0316377.1"/>
    <property type="molecule type" value="Genomic_DNA"/>
</dbReference>
<protein>
    <recommendedName>
        <fullName evidence="3">Type IV toxin-antitoxin system AbiEi family antitoxin domain-containing protein</fullName>
    </recommendedName>
</protein>
<accession>A0ABV6HBW5</accession>
<evidence type="ECO:0008006" key="3">
    <source>
        <dbReference type="Google" id="ProtNLM"/>
    </source>
</evidence>
<gene>
    <name evidence="1" type="ORF">ACFFJD_16135</name>
</gene>
<organism evidence="1 2">
    <name type="scientific">Gordonia phosphorivorans</name>
    <dbReference type="NCBI Taxonomy" id="1056982"/>
    <lineage>
        <taxon>Bacteria</taxon>
        <taxon>Bacillati</taxon>
        <taxon>Actinomycetota</taxon>
        <taxon>Actinomycetes</taxon>
        <taxon>Mycobacteriales</taxon>
        <taxon>Gordoniaceae</taxon>
        <taxon>Gordonia</taxon>
    </lineage>
</organism>
<keyword evidence="2" id="KW-1185">Reference proteome</keyword>
<name>A0ABV6HBW5_9ACTN</name>
<evidence type="ECO:0000313" key="1">
    <source>
        <dbReference type="EMBL" id="MFC0316377.1"/>
    </source>
</evidence>
<dbReference type="Proteomes" id="UP001589783">
    <property type="component" value="Unassembled WGS sequence"/>
</dbReference>
<proteinExistence type="predicted"/>
<sequence length="339" mass="37403">MAAFVVDCRDTPDDAAGNLGRGAERRKSMWLPDEHGLLHRHDVLDSGVTQRELEAAIASGELVLVSRGVYLQESRISESSRYRGDVLYRARCLAVGAAKPGEQPALLSHDSAAALHGLPVLLPTRTRVHRFAQRPHGGNAKERKTVFHTGTVPDEDIVEVDGVRVTGLARTVVDLALTGPFHRALAAFDAGLARGLDRDELAERLAVRRRGVGTARFALRHANPLADNPGESWCRAQVIEARLPIPALQVRHDLRDGSVAYVDLDFDGQVVVEFDGLTKYRQATIGSKHSPEEVVIREKLREDKLRELGLDMVRTVWQELRDASFIPVLTDHLGRRGLC</sequence>
<reference evidence="1 2" key="1">
    <citation type="submission" date="2024-09" db="EMBL/GenBank/DDBJ databases">
        <authorList>
            <person name="Sun Q."/>
            <person name="Mori K."/>
        </authorList>
    </citation>
    <scope>NUCLEOTIDE SEQUENCE [LARGE SCALE GENOMIC DNA]</scope>
    <source>
        <strain evidence="1 2">CCM 7957</strain>
    </source>
</reference>